<dbReference type="KEGG" id="frx:F7310_09605"/>
<evidence type="ECO:0000313" key="8">
    <source>
        <dbReference type="EMBL" id="API87594.1"/>
    </source>
</evidence>
<keyword evidence="4" id="KW-0285">Flavoprotein</keyword>
<reference evidence="8 9" key="1">
    <citation type="journal article" date="2016" name="Appl. Environ. Microbiol.">
        <title>Whole genome relationships among Francisella bacteria of diverse origin define new species and provide specific regions for detection.</title>
        <authorList>
            <person name="Challacombe J.F."/>
            <person name="Petersen J.M."/>
            <person name="Gallegos-Graves V."/>
            <person name="Hodge D."/>
            <person name="Pillai S."/>
            <person name="Kuske C.R."/>
        </authorList>
    </citation>
    <scope>NUCLEOTIDE SEQUENCE [LARGE SCALE GENOMIC DNA]</scope>
    <source>
        <strain evidence="9">TX07-7310</strain>
    </source>
</reference>
<evidence type="ECO:0000256" key="7">
    <source>
        <dbReference type="ARBA" id="ARBA00023002"/>
    </source>
</evidence>
<keyword evidence="7" id="KW-0560">Oxidoreductase</keyword>
<evidence type="ECO:0000256" key="5">
    <source>
        <dbReference type="ARBA" id="ARBA00022827"/>
    </source>
</evidence>
<comment type="pathway">
    <text evidence="2">Siderophore biosynthesis.</text>
</comment>
<dbReference type="PANTHER" id="PTHR42802:SF1">
    <property type="entry name" value="L-ORNITHINE N(5)-MONOOXYGENASE"/>
    <property type="match status" value="1"/>
</dbReference>
<dbReference type="EMBL" id="CP016796">
    <property type="protein sequence ID" value="API87594.1"/>
    <property type="molecule type" value="Genomic_DNA"/>
</dbReference>
<dbReference type="SUPFAM" id="SSF51905">
    <property type="entry name" value="FAD/NAD(P)-binding domain"/>
    <property type="match status" value="1"/>
</dbReference>
<dbReference type="AlphaFoldDB" id="A0A1L4BUR9"/>
<protein>
    <submittedName>
        <fullName evidence="8">L-lysine 6-monooxygenase</fullName>
    </submittedName>
</protein>
<dbReference type="InterPro" id="IPR025700">
    <property type="entry name" value="Lys/Orn_oxygenase"/>
</dbReference>
<keyword evidence="9" id="KW-1185">Reference proteome</keyword>
<name>A0A1L4BUR9_9GAMM</name>
<dbReference type="OrthoDB" id="7527071at2"/>
<dbReference type="GO" id="GO:0004497">
    <property type="term" value="F:monooxygenase activity"/>
    <property type="evidence" value="ECO:0007669"/>
    <property type="project" value="UniProtKB-KW"/>
</dbReference>
<evidence type="ECO:0000256" key="4">
    <source>
        <dbReference type="ARBA" id="ARBA00022630"/>
    </source>
</evidence>
<dbReference type="STRING" id="573570.F7310_09605"/>
<evidence type="ECO:0000256" key="2">
    <source>
        <dbReference type="ARBA" id="ARBA00004924"/>
    </source>
</evidence>
<keyword evidence="5" id="KW-0274">FAD</keyword>
<evidence type="ECO:0000256" key="1">
    <source>
        <dbReference type="ARBA" id="ARBA00001974"/>
    </source>
</evidence>
<organism evidence="8 9">
    <name type="scientific">Francisella uliginis</name>
    <dbReference type="NCBI Taxonomy" id="573570"/>
    <lineage>
        <taxon>Bacteria</taxon>
        <taxon>Pseudomonadati</taxon>
        <taxon>Pseudomonadota</taxon>
        <taxon>Gammaproteobacteria</taxon>
        <taxon>Thiotrichales</taxon>
        <taxon>Francisellaceae</taxon>
        <taxon>Francisella</taxon>
    </lineage>
</organism>
<gene>
    <name evidence="8" type="ORF">F7310_09605</name>
</gene>
<evidence type="ECO:0000256" key="6">
    <source>
        <dbReference type="ARBA" id="ARBA00022857"/>
    </source>
</evidence>
<evidence type="ECO:0000313" key="9">
    <source>
        <dbReference type="Proteomes" id="UP000184222"/>
    </source>
</evidence>
<sequence>MKIYDVIGIGIGPFNLGLAALLNDKPIKSIFFDKKENFCWHPGLMMNWTTLQVPFLADLVTMADPTNKFTFLNYLSEKNRLYKFYFKENFFIPRQEYNDYCSWVAKSCDSCKFGYEVTNIDYLKESNNEFWNVTVKDKYDNESSYLTRSIVLGLGTSPQLPCHIANTKNVHHSSEYLNIKNETLKDQHVTLIGSGQSAGEIFLDLMKSKNDSTKITWLTRSKGFFPMEYSKLGLEHFSPDYIDYFYNLRDTKKPELLKEQDLLYKGISAETISDIYDVLYEETIQNKNSAELIANSELITVNNSSKLYCSFYHNQQGKDFSIKTDRVIAATGYKTDINNALKNINKFIKRDENNQLNITRDYKLITQEINLNIFVQNAEMHTHGVGTPDLGLGAYRNTIIANRLLNEEAYKIPLNNAFSSFGIPKKYLIQKTNIKVA</sequence>
<accession>A0A1L4BUR9</accession>
<comment type="cofactor">
    <cofactor evidence="1">
        <name>FAD</name>
        <dbReference type="ChEBI" id="CHEBI:57692"/>
    </cofactor>
</comment>
<dbReference type="Proteomes" id="UP000184222">
    <property type="component" value="Chromosome"/>
</dbReference>
<dbReference type="InterPro" id="IPR036188">
    <property type="entry name" value="FAD/NAD-bd_sf"/>
</dbReference>
<evidence type="ECO:0000256" key="3">
    <source>
        <dbReference type="ARBA" id="ARBA00007588"/>
    </source>
</evidence>
<keyword evidence="8" id="KW-0503">Monooxygenase</keyword>
<proteinExistence type="inferred from homology"/>
<comment type="similarity">
    <text evidence="3">Belongs to the lysine N(6)-hydroxylase/L-ornithine N(5)-oxygenase family.</text>
</comment>
<keyword evidence="6" id="KW-0521">NADP</keyword>
<dbReference type="PANTHER" id="PTHR42802">
    <property type="entry name" value="MONOOXYGENASE"/>
    <property type="match status" value="1"/>
</dbReference>
<dbReference type="Gene3D" id="3.50.50.60">
    <property type="entry name" value="FAD/NAD(P)-binding domain"/>
    <property type="match status" value="1"/>
</dbReference>
<dbReference type="Pfam" id="PF13434">
    <property type="entry name" value="Lys_Orn_oxgnase"/>
    <property type="match status" value="1"/>
</dbReference>
<dbReference type="RefSeq" id="WP_072713375.1">
    <property type="nucleotide sequence ID" value="NZ_CP016796.1"/>
</dbReference>